<reference evidence="1 2" key="1">
    <citation type="submission" date="2014-09" db="EMBL/GenBank/DDBJ databases">
        <title>Whole Genome Shotgun of Flavobacterium aquatile LMG 4008.</title>
        <authorList>
            <person name="Gale A.N."/>
            <person name="Pipes S.E."/>
            <person name="Newman J.D."/>
        </authorList>
    </citation>
    <scope>NUCLEOTIDE SEQUENCE [LARGE SCALE GENOMIC DNA]</scope>
    <source>
        <strain evidence="1 2">LMG 4008</strain>
    </source>
</reference>
<accession>A0A095SXY1</accession>
<sequence length="96" mass="11011">MNRSLYGSPMLTLNFMLNGDGIHENWNIVGLSGQPSSKIYIFDRFGKLIKQISSTSDGWDGTFNGQMMPSTDYWFTVDFMEQGKSKQFKAHFSLKR</sequence>
<dbReference type="Pfam" id="PF13585">
    <property type="entry name" value="CHU_C"/>
    <property type="match status" value="1"/>
</dbReference>
<evidence type="ECO:0000313" key="1">
    <source>
        <dbReference type="EMBL" id="KGD69204.1"/>
    </source>
</evidence>
<dbReference type="NCBIfam" id="TIGR04131">
    <property type="entry name" value="Bac_Flav_CTERM"/>
    <property type="match status" value="1"/>
</dbReference>
<keyword evidence="2" id="KW-1185">Reference proteome</keyword>
<comment type="caution">
    <text evidence="1">The sequence shown here is derived from an EMBL/GenBank/DDBJ whole genome shotgun (WGS) entry which is preliminary data.</text>
</comment>
<dbReference type="STRING" id="1453498.LG45_06115"/>
<dbReference type="RefSeq" id="WP_035125307.1">
    <property type="nucleotide sequence ID" value="NZ_JRHH01000002.1"/>
</dbReference>
<evidence type="ECO:0008006" key="3">
    <source>
        <dbReference type="Google" id="ProtNLM"/>
    </source>
</evidence>
<dbReference type="eggNOG" id="COG4935">
    <property type="taxonomic scope" value="Bacteria"/>
</dbReference>
<name>A0A095SXY1_9FLAO</name>
<organism evidence="1 2">
    <name type="scientific">Flavobacterium aquatile LMG 4008 = ATCC 11947</name>
    <dbReference type="NCBI Taxonomy" id="1453498"/>
    <lineage>
        <taxon>Bacteria</taxon>
        <taxon>Pseudomonadati</taxon>
        <taxon>Bacteroidota</taxon>
        <taxon>Flavobacteriia</taxon>
        <taxon>Flavobacteriales</taxon>
        <taxon>Flavobacteriaceae</taxon>
        <taxon>Flavobacterium</taxon>
    </lineage>
</organism>
<gene>
    <name evidence="1" type="ORF">LG45_06115</name>
</gene>
<dbReference type="EMBL" id="JRHH01000002">
    <property type="protein sequence ID" value="KGD69204.1"/>
    <property type="molecule type" value="Genomic_DNA"/>
</dbReference>
<evidence type="ECO:0000313" key="2">
    <source>
        <dbReference type="Proteomes" id="UP000029554"/>
    </source>
</evidence>
<dbReference type="InterPro" id="IPR026341">
    <property type="entry name" value="T9SS_type_B"/>
</dbReference>
<protein>
    <recommendedName>
        <fullName evidence="3">T9SS type B sorting domain-containing protein</fullName>
    </recommendedName>
</protein>
<proteinExistence type="predicted"/>
<dbReference type="Proteomes" id="UP000029554">
    <property type="component" value="Unassembled WGS sequence"/>
</dbReference>
<dbReference type="AlphaFoldDB" id="A0A095SXY1"/>